<feature type="region of interest" description="Disordered" evidence="1">
    <location>
        <begin position="402"/>
        <end position="506"/>
    </location>
</feature>
<feature type="compositionally biased region" description="Low complexity" evidence="1">
    <location>
        <begin position="423"/>
        <end position="436"/>
    </location>
</feature>
<feature type="compositionally biased region" description="Low complexity" evidence="1">
    <location>
        <begin position="455"/>
        <end position="470"/>
    </location>
</feature>
<dbReference type="STRING" id="1849047.A0A3D8SRZ0"/>
<feature type="compositionally biased region" description="Basic and acidic residues" evidence="1">
    <location>
        <begin position="599"/>
        <end position="609"/>
    </location>
</feature>
<dbReference type="OrthoDB" id="5404323at2759"/>
<evidence type="ECO:0000313" key="3">
    <source>
        <dbReference type="Proteomes" id="UP000256645"/>
    </source>
</evidence>
<feature type="compositionally biased region" description="Polar residues" evidence="1">
    <location>
        <begin position="488"/>
        <end position="505"/>
    </location>
</feature>
<feature type="region of interest" description="Disordered" evidence="1">
    <location>
        <begin position="519"/>
        <end position="540"/>
    </location>
</feature>
<reference evidence="2 3" key="1">
    <citation type="journal article" date="2018" name="IMA Fungus">
        <title>IMA Genome-F 9: Draft genome sequence of Annulohypoxylon stygium, Aspergillus mulundensis, Berkeleyomyces basicola (syn. Thielaviopsis basicola), Ceratocystis smalleyi, two Cercospora beticola strains, Coleophoma cylindrospora, Fusarium fracticaudum, Phialophora cf. hyalina, and Morchella septimelata.</title>
        <authorList>
            <person name="Wingfield B.D."/>
            <person name="Bills G.F."/>
            <person name="Dong Y."/>
            <person name="Huang W."/>
            <person name="Nel W.J."/>
            <person name="Swalarsk-Parry B.S."/>
            <person name="Vaghefi N."/>
            <person name="Wilken P.M."/>
            <person name="An Z."/>
            <person name="de Beer Z.W."/>
            <person name="De Vos L."/>
            <person name="Chen L."/>
            <person name="Duong T.A."/>
            <person name="Gao Y."/>
            <person name="Hammerbacher A."/>
            <person name="Kikkert J.R."/>
            <person name="Li Y."/>
            <person name="Li H."/>
            <person name="Li K."/>
            <person name="Li Q."/>
            <person name="Liu X."/>
            <person name="Ma X."/>
            <person name="Naidoo K."/>
            <person name="Pethybridge S.J."/>
            <person name="Sun J."/>
            <person name="Steenkamp E.T."/>
            <person name="van der Nest M.A."/>
            <person name="van Wyk S."/>
            <person name="Wingfield M.J."/>
            <person name="Xiong C."/>
            <person name="Yue Q."/>
            <person name="Zhang X."/>
        </authorList>
    </citation>
    <scope>NUCLEOTIDE SEQUENCE [LARGE SCALE GENOMIC DNA]</scope>
    <source>
        <strain evidence="2 3">BP6252</strain>
    </source>
</reference>
<dbReference type="Proteomes" id="UP000256645">
    <property type="component" value="Unassembled WGS sequence"/>
</dbReference>
<feature type="region of interest" description="Disordered" evidence="1">
    <location>
        <begin position="576"/>
        <end position="609"/>
    </location>
</feature>
<feature type="region of interest" description="Disordered" evidence="1">
    <location>
        <begin position="1"/>
        <end position="25"/>
    </location>
</feature>
<organism evidence="2 3">
    <name type="scientific">Coleophoma cylindrospora</name>
    <dbReference type="NCBI Taxonomy" id="1849047"/>
    <lineage>
        <taxon>Eukaryota</taxon>
        <taxon>Fungi</taxon>
        <taxon>Dikarya</taxon>
        <taxon>Ascomycota</taxon>
        <taxon>Pezizomycotina</taxon>
        <taxon>Leotiomycetes</taxon>
        <taxon>Helotiales</taxon>
        <taxon>Dermateaceae</taxon>
        <taxon>Coleophoma</taxon>
    </lineage>
</organism>
<protein>
    <submittedName>
        <fullName evidence="2">Uncharacterized protein</fullName>
    </submittedName>
</protein>
<gene>
    <name evidence="2" type="ORF">BP6252_01026</name>
</gene>
<name>A0A3D8SRZ0_9HELO</name>
<evidence type="ECO:0000313" key="2">
    <source>
        <dbReference type="EMBL" id="RDW88994.1"/>
    </source>
</evidence>
<evidence type="ECO:0000256" key="1">
    <source>
        <dbReference type="SAM" id="MobiDB-lite"/>
    </source>
</evidence>
<feature type="region of interest" description="Disordered" evidence="1">
    <location>
        <begin position="329"/>
        <end position="348"/>
    </location>
</feature>
<dbReference type="EMBL" id="PDLM01000001">
    <property type="protein sequence ID" value="RDW88994.1"/>
    <property type="molecule type" value="Genomic_DNA"/>
</dbReference>
<comment type="caution">
    <text evidence="2">The sequence shown here is derived from an EMBL/GenBank/DDBJ whole genome shotgun (WGS) entry which is preliminary data.</text>
</comment>
<sequence>MLLHSVANMHPHEYSSAPASPEARSSFRRPLIRTAFSTPASRPNTVYEHPTSTTIVDQKRPVSAYRPDSFQSELTVRFQEPEVDTMSEDARSVANSETSEVTAVGGRRRKRVSRTSTAFHLALPAPTLATQKQKIFQVRPKLLLQLQQLSVDARPRPVIDVLPSFVFVPRLLKKFPRMFRGRDKLGANDVMVVRSEDYDVSHKPSDEDHDSDEEGGLASRDLLAVICQIGKTEAGCPGVVEITLKDGSVWTASVKQNGSFEFVNVDHSGVKTMARWVRKVLARTTGDQSTGSVEYKYIFSIIDPNSRRHPVLATITRTKLDIPDFYTSVSQSAAPHPPTSPLPTSLGHDIPPIDEVGGLDRTTYAIDENMKSLIQVTGIWVALRQNWSPYFSYNDSNSALGGNRNTSHGRVRSLSMAPDAGRPSLSGSLSPDSGHSTFGSVAKMRRKTQMENRVSPGSPNGKKSSGPKRSVSTGTAFMQRAAARKASNGPSNINSDTEGEGSQVQKHVATDMTDLKAAHRMSEPPPTLPGSPVAVSDASTKVQGHRSTFCAPCKPKTSEKTTVDSVELAVAKHMTDYGERSKGSRWRRLTKLFSRPSRHTLDPRAETPA</sequence>
<feature type="compositionally biased region" description="Low complexity" evidence="1">
    <location>
        <begin position="15"/>
        <end position="24"/>
    </location>
</feature>
<proteinExistence type="predicted"/>
<keyword evidence="3" id="KW-1185">Reference proteome</keyword>
<feature type="region of interest" description="Disordered" evidence="1">
    <location>
        <begin position="82"/>
        <end position="109"/>
    </location>
</feature>
<dbReference type="AlphaFoldDB" id="A0A3D8SRZ0"/>
<accession>A0A3D8SRZ0</accession>